<evidence type="ECO:0000313" key="7">
    <source>
        <dbReference type="Proteomes" id="UP000006820"/>
    </source>
</evidence>
<organism evidence="6 7">
    <name type="scientific">Nocardia farcinica (strain IFM 10152)</name>
    <dbReference type="NCBI Taxonomy" id="247156"/>
    <lineage>
        <taxon>Bacteria</taxon>
        <taxon>Bacillati</taxon>
        <taxon>Actinomycetota</taxon>
        <taxon>Actinomycetes</taxon>
        <taxon>Mycobacteriales</taxon>
        <taxon>Nocardiaceae</taxon>
        <taxon>Nocardia</taxon>
    </lineage>
</organism>
<dbReference type="KEGG" id="nfa:PNF2_600"/>
<reference evidence="6 7" key="1">
    <citation type="journal article" date="2004" name="Proc. Natl. Acad. Sci. U.S.A.">
        <title>The complete genomic sequence of Nocardia farcinica IFM 10152.</title>
        <authorList>
            <person name="Ishikawa J."/>
            <person name="Yamashita A."/>
            <person name="Mikami Y."/>
            <person name="Hoshino Y."/>
            <person name="Kurita H."/>
            <person name="Hotta K."/>
            <person name="Shiba T."/>
            <person name="Hattori M."/>
        </authorList>
    </citation>
    <scope>NUCLEOTIDE SEQUENCE [LARGE SCALE GENOMIC DNA]</scope>
    <source>
        <strain evidence="6 7">IFM 10152</strain>
        <plasmid evidence="7">Plasmid pNF2</plasmid>
    </source>
</reference>
<dbReference type="Gene3D" id="1.10.443.10">
    <property type="entry name" value="Intergrase catalytic core"/>
    <property type="match status" value="1"/>
</dbReference>
<dbReference type="PROSITE" id="PS51900">
    <property type="entry name" value="CB"/>
    <property type="match status" value="1"/>
</dbReference>
<evidence type="ECO:0000259" key="4">
    <source>
        <dbReference type="PROSITE" id="PS51898"/>
    </source>
</evidence>
<feature type="domain" description="Tyr recombinase" evidence="4">
    <location>
        <begin position="133"/>
        <end position="336"/>
    </location>
</feature>
<dbReference type="Proteomes" id="UP000006820">
    <property type="component" value="Plasmid pNF2"/>
</dbReference>
<dbReference type="GO" id="GO:0003677">
    <property type="term" value="F:DNA binding"/>
    <property type="evidence" value="ECO:0007669"/>
    <property type="project" value="UniProtKB-UniRule"/>
</dbReference>
<evidence type="ECO:0000256" key="2">
    <source>
        <dbReference type="ARBA" id="ARBA00023172"/>
    </source>
</evidence>
<dbReference type="CDD" id="cd00397">
    <property type="entry name" value="DNA_BRE_C"/>
    <property type="match status" value="1"/>
</dbReference>
<evidence type="ECO:0000259" key="5">
    <source>
        <dbReference type="PROSITE" id="PS51900"/>
    </source>
</evidence>
<dbReference type="Pfam" id="PF00589">
    <property type="entry name" value="Phage_integrase"/>
    <property type="match status" value="1"/>
</dbReference>
<evidence type="ECO:0000313" key="6">
    <source>
        <dbReference type="EMBL" id="BAD60746.1"/>
    </source>
</evidence>
<dbReference type="PROSITE" id="PS51898">
    <property type="entry name" value="TYR_RECOMBINASE"/>
    <property type="match status" value="1"/>
</dbReference>
<keyword evidence="7" id="KW-1185">Reference proteome</keyword>
<dbReference type="AlphaFoldDB" id="Q5YM45"/>
<gene>
    <name evidence="6" type="ordered locus">PNF2_600</name>
</gene>
<dbReference type="EMBL" id="AP006620">
    <property type="protein sequence ID" value="BAD60746.1"/>
    <property type="molecule type" value="Genomic_DNA"/>
</dbReference>
<dbReference type="GO" id="GO:0006310">
    <property type="term" value="P:DNA recombination"/>
    <property type="evidence" value="ECO:0007669"/>
    <property type="project" value="UniProtKB-KW"/>
</dbReference>
<evidence type="ECO:0000256" key="1">
    <source>
        <dbReference type="ARBA" id="ARBA00023125"/>
    </source>
</evidence>
<evidence type="ECO:0000256" key="3">
    <source>
        <dbReference type="PROSITE-ProRule" id="PRU01248"/>
    </source>
</evidence>
<dbReference type="InterPro" id="IPR011010">
    <property type="entry name" value="DNA_brk_join_enz"/>
</dbReference>
<dbReference type="SUPFAM" id="SSF56349">
    <property type="entry name" value="DNA breaking-rejoining enzymes"/>
    <property type="match status" value="1"/>
</dbReference>
<dbReference type="InterPro" id="IPR013762">
    <property type="entry name" value="Integrase-like_cat_sf"/>
</dbReference>
<sequence>MKPGLRRLRSGGARSGPVICGKQAREVTMLSSGITVRAAGDGFLDSIRSPNTRRSYAIAVDKTTARLGEARPLANVADDEIGETLETLWGEAAVNTWNARRAAVASWLAWCREHGHLAPAVPAWVKRSTPPDSATPVRSRTAIDRLITRRDIDLREKTLWRMLYETCARTEELLQVNIEDLDLAGRCCPVKSKGAKPRTRRRGATHHEYAHELVYWDAGTARLLPRLTKGRTRGPLFVTHRRPGPGKAAADRDICPDTGLARLSYGQARAVLDAATATNGPGTGWDLHELRHSGLTHLGEAGASLLELMAKSRHRKPDNLRRYFKPSPAAMRGITSLLGPDRSHR</sequence>
<dbReference type="InterPro" id="IPR044068">
    <property type="entry name" value="CB"/>
</dbReference>
<proteinExistence type="predicted"/>
<dbReference type="InterPro" id="IPR002104">
    <property type="entry name" value="Integrase_catalytic"/>
</dbReference>
<feature type="domain" description="Core-binding (CB)" evidence="5">
    <location>
        <begin position="34"/>
        <end position="112"/>
    </location>
</feature>
<name>Q5YM45_NOCFA</name>
<dbReference type="GO" id="GO:0015074">
    <property type="term" value="P:DNA integration"/>
    <property type="evidence" value="ECO:0007669"/>
    <property type="project" value="InterPro"/>
</dbReference>
<accession>Q5YM45</accession>
<geneLocation type="plasmid" evidence="6 7">
    <name>pNF2</name>
</geneLocation>
<protein>
    <submittedName>
        <fullName evidence="6">Putative recombinase</fullName>
    </submittedName>
</protein>
<keyword evidence="1 3" id="KW-0238">DNA-binding</keyword>
<dbReference type="HOGENOM" id="CLU_083898_0_0_11"/>
<keyword evidence="6" id="KW-0614">Plasmid</keyword>
<keyword evidence="2" id="KW-0233">DNA recombination</keyword>